<keyword evidence="3" id="KW-1185">Reference proteome</keyword>
<organism evidence="2 3">
    <name type="scientific">Pseudomonas agarici</name>
    <dbReference type="NCBI Taxonomy" id="46677"/>
    <lineage>
        <taxon>Bacteria</taxon>
        <taxon>Pseudomonadati</taxon>
        <taxon>Pseudomonadota</taxon>
        <taxon>Gammaproteobacteria</taxon>
        <taxon>Pseudomonadales</taxon>
        <taxon>Pseudomonadaceae</taxon>
        <taxon>Pseudomonas</taxon>
    </lineage>
</organism>
<dbReference type="AlphaFoldDB" id="A0A0X1T7E7"/>
<feature type="region of interest" description="Disordered" evidence="1">
    <location>
        <begin position="53"/>
        <end position="253"/>
    </location>
</feature>
<evidence type="ECO:0000313" key="3">
    <source>
        <dbReference type="Proteomes" id="UP000063229"/>
    </source>
</evidence>
<dbReference type="STRING" id="46677.AWM79_23105"/>
<dbReference type="KEGG" id="pagb:AWM79_23105"/>
<dbReference type="EMBL" id="CP014135">
    <property type="protein sequence ID" value="AMB88006.1"/>
    <property type="molecule type" value="Genomic_DNA"/>
</dbReference>
<accession>A0A0X1T7E7</accession>
<dbReference type="Proteomes" id="UP000063229">
    <property type="component" value="Chromosome"/>
</dbReference>
<gene>
    <name evidence="2" type="ORF">AWM79_23105</name>
</gene>
<proteinExistence type="predicted"/>
<name>A0A0X1T7E7_PSEAA</name>
<dbReference type="RefSeq" id="WP_060783853.1">
    <property type="nucleotide sequence ID" value="NZ_CP014135.1"/>
</dbReference>
<evidence type="ECO:0000256" key="1">
    <source>
        <dbReference type="SAM" id="MobiDB-lite"/>
    </source>
</evidence>
<protein>
    <submittedName>
        <fullName evidence="2">Uncharacterized protein</fullName>
    </submittedName>
</protein>
<feature type="region of interest" description="Disordered" evidence="1">
    <location>
        <begin position="1"/>
        <end position="22"/>
    </location>
</feature>
<evidence type="ECO:0000313" key="2">
    <source>
        <dbReference type="EMBL" id="AMB88006.1"/>
    </source>
</evidence>
<sequence>MNDISRVSPALEPVSDFQDERPDKFEQRLGVVEDEVLPAGAATLLAVLQRVEPVGSGPGKITANPDGLRGMAAGADSPAEPPRESATPGVEPANRSLKKGDSEGVRIRAVAIGDDRAGRDRVSAGFDGPLREGMGVAPPALFISGERRAAETDVDATSVCPEVGEPVPAAEHRATADGSPATLPARPEFQLPAAQAPSAGEGTEPGSTSEQHDGAPPEPAGEDGDDTGRPFLQVPFNNERAQGEVLITREGSGSSDVLIRASDEQVFEQLQAHFDKSRQPHWWLGEWPAPGAPNDGGRRS</sequence>
<feature type="compositionally biased region" description="Basic and acidic residues" evidence="1">
    <location>
        <begin position="113"/>
        <end position="122"/>
    </location>
</feature>
<reference evidence="2 3" key="1">
    <citation type="submission" date="2016-01" db="EMBL/GenBank/DDBJ databases">
        <authorList>
            <person name="McClelland M."/>
            <person name="Jain A."/>
            <person name="Saraogi P."/>
            <person name="Mendelson R."/>
            <person name="Westerman R."/>
            <person name="SanMiguel P."/>
            <person name="Csonka L."/>
        </authorList>
    </citation>
    <scope>NUCLEOTIDE SEQUENCE [LARGE SCALE GENOMIC DNA]</scope>
    <source>
        <strain evidence="2 3">NCPPB 2472</strain>
    </source>
</reference>